<gene>
    <name evidence="1" type="ORF">EYF80_047513</name>
</gene>
<dbReference type="Proteomes" id="UP000314294">
    <property type="component" value="Unassembled WGS sequence"/>
</dbReference>
<dbReference type="EMBL" id="SRLO01001045">
    <property type="protein sequence ID" value="TNN42321.1"/>
    <property type="molecule type" value="Genomic_DNA"/>
</dbReference>
<evidence type="ECO:0000313" key="1">
    <source>
        <dbReference type="EMBL" id="TNN42321.1"/>
    </source>
</evidence>
<reference evidence="1 2" key="1">
    <citation type="submission" date="2019-03" db="EMBL/GenBank/DDBJ databases">
        <title>First draft genome of Liparis tanakae, snailfish: a comprehensive survey of snailfish specific genes.</title>
        <authorList>
            <person name="Kim W."/>
            <person name="Song I."/>
            <person name="Jeong J.-H."/>
            <person name="Kim D."/>
            <person name="Kim S."/>
            <person name="Ryu S."/>
            <person name="Song J.Y."/>
            <person name="Lee S.K."/>
        </authorList>
    </citation>
    <scope>NUCLEOTIDE SEQUENCE [LARGE SCALE GENOMIC DNA]</scope>
    <source>
        <tissue evidence="1">Muscle</tissue>
    </source>
</reference>
<organism evidence="1 2">
    <name type="scientific">Liparis tanakae</name>
    <name type="common">Tanaka's snailfish</name>
    <dbReference type="NCBI Taxonomy" id="230148"/>
    <lineage>
        <taxon>Eukaryota</taxon>
        <taxon>Metazoa</taxon>
        <taxon>Chordata</taxon>
        <taxon>Craniata</taxon>
        <taxon>Vertebrata</taxon>
        <taxon>Euteleostomi</taxon>
        <taxon>Actinopterygii</taxon>
        <taxon>Neopterygii</taxon>
        <taxon>Teleostei</taxon>
        <taxon>Neoteleostei</taxon>
        <taxon>Acanthomorphata</taxon>
        <taxon>Eupercaria</taxon>
        <taxon>Perciformes</taxon>
        <taxon>Cottioidei</taxon>
        <taxon>Cottales</taxon>
        <taxon>Liparidae</taxon>
        <taxon>Liparis</taxon>
    </lineage>
</organism>
<name>A0A4Z2FMS2_9TELE</name>
<proteinExistence type="predicted"/>
<sequence length="71" mass="7932">MSILTPTGILTLAPRCDNGAPCWAGLVHHRSRRRCVLVQLWNESMASGRSSLRSAVTLWDERAPVEPPLMY</sequence>
<comment type="caution">
    <text evidence="1">The sequence shown here is derived from an EMBL/GenBank/DDBJ whole genome shotgun (WGS) entry which is preliminary data.</text>
</comment>
<evidence type="ECO:0000313" key="2">
    <source>
        <dbReference type="Proteomes" id="UP000314294"/>
    </source>
</evidence>
<accession>A0A4Z2FMS2</accession>
<keyword evidence="2" id="KW-1185">Reference proteome</keyword>
<dbReference type="AlphaFoldDB" id="A0A4Z2FMS2"/>
<protein>
    <submittedName>
        <fullName evidence="1">Uncharacterized protein</fullName>
    </submittedName>
</protein>